<dbReference type="PANTHER" id="PTHR47959">
    <property type="entry name" value="ATP-DEPENDENT RNA HELICASE RHLE-RELATED"/>
    <property type="match status" value="1"/>
</dbReference>
<evidence type="ECO:0000313" key="10">
    <source>
        <dbReference type="Proteomes" id="UP001328107"/>
    </source>
</evidence>
<dbReference type="InterPro" id="IPR027417">
    <property type="entry name" value="P-loop_NTPase"/>
</dbReference>
<dbReference type="GO" id="GO:0003676">
    <property type="term" value="F:nucleic acid binding"/>
    <property type="evidence" value="ECO:0007669"/>
    <property type="project" value="InterPro"/>
</dbReference>
<evidence type="ECO:0000256" key="6">
    <source>
        <dbReference type="PROSITE-ProRule" id="PRU00552"/>
    </source>
</evidence>
<feature type="domain" description="Helicase ATP-binding" evidence="7">
    <location>
        <begin position="39"/>
        <end position="139"/>
    </location>
</feature>
<feature type="non-terminal residue" evidence="9">
    <location>
        <position position="1"/>
    </location>
</feature>
<dbReference type="GO" id="GO:0003724">
    <property type="term" value="F:RNA helicase activity"/>
    <property type="evidence" value="ECO:0007669"/>
    <property type="project" value="UniProtKB-EC"/>
</dbReference>
<protein>
    <recommendedName>
        <fullName evidence="1">RNA helicase</fullName>
        <ecNumber evidence="1">3.6.4.13</ecNumber>
    </recommendedName>
</protein>
<dbReference type="GO" id="GO:0005524">
    <property type="term" value="F:ATP binding"/>
    <property type="evidence" value="ECO:0007669"/>
    <property type="project" value="UniProtKB-KW"/>
</dbReference>
<keyword evidence="10" id="KW-1185">Reference proteome</keyword>
<evidence type="ECO:0000256" key="5">
    <source>
        <dbReference type="ARBA" id="ARBA00022840"/>
    </source>
</evidence>
<evidence type="ECO:0000256" key="3">
    <source>
        <dbReference type="ARBA" id="ARBA00022801"/>
    </source>
</evidence>
<dbReference type="GO" id="GO:0005829">
    <property type="term" value="C:cytosol"/>
    <property type="evidence" value="ECO:0007669"/>
    <property type="project" value="TreeGrafter"/>
</dbReference>
<dbReference type="SUPFAM" id="SSF52540">
    <property type="entry name" value="P-loop containing nucleoside triphosphate hydrolases"/>
    <property type="match status" value="1"/>
</dbReference>
<dbReference type="AlphaFoldDB" id="A0AAN5I5J5"/>
<evidence type="ECO:0000259" key="8">
    <source>
        <dbReference type="PROSITE" id="PS51195"/>
    </source>
</evidence>
<dbReference type="PANTHER" id="PTHR47959:SF1">
    <property type="entry name" value="ATP-DEPENDENT RNA HELICASE DBPA"/>
    <property type="match status" value="1"/>
</dbReference>
<feature type="short sequence motif" description="Q motif" evidence="6">
    <location>
        <begin position="8"/>
        <end position="36"/>
    </location>
</feature>
<dbReference type="Proteomes" id="UP001328107">
    <property type="component" value="Unassembled WGS sequence"/>
</dbReference>
<keyword evidence="5" id="KW-0067">ATP-binding</keyword>
<dbReference type="Pfam" id="PF00270">
    <property type="entry name" value="DEAD"/>
    <property type="match status" value="1"/>
</dbReference>
<evidence type="ECO:0000256" key="4">
    <source>
        <dbReference type="ARBA" id="ARBA00022806"/>
    </source>
</evidence>
<dbReference type="PROSITE" id="PS51195">
    <property type="entry name" value="Q_MOTIF"/>
    <property type="match status" value="1"/>
</dbReference>
<dbReference type="InterPro" id="IPR014014">
    <property type="entry name" value="RNA_helicase_DEAD_Q_motif"/>
</dbReference>
<evidence type="ECO:0000259" key="7">
    <source>
        <dbReference type="PROSITE" id="PS51192"/>
    </source>
</evidence>
<evidence type="ECO:0000256" key="2">
    <source>
        <dbReference type="ARBA" id="ARBA00022741"/>
    </source>
</evidence>
<proteinExistence type="predicted"/>
<keyword evidence="2" id="KW-0547">Nucleotide-binding</keyword>
<keyword evidence="4" id="KW-0347">Helicase</keyword>
<name>A0AAN5I5J5_9BILA</name>
<dbReference type="EC" id="3.6.4.13" evidence="1"/>
<accession>A0AAN5I5J5</accession>
<dbReference type="EMBL" id="BTRK01000005">
    <property type="protein sequence ID" value="GMR52125.1"/>
    <property type="molecule type" value="Genomic_DNA"/>
</dbReference>
<organism evidence="9 10">
    <name type="scientific">Pristionchus mayeri</name>
    <dbReference type="NCBI Taxonomy" id="1317129"/>
    <lineage>
        <taxon>Eukaryota</taxon>
        <taxon>Metazoa</taxon>
        <taxon>Ecdysozoa</taxon>
        <taxon>Nematoda</taxon>
        <taxon>Chromadorea</taxon>
        <taxon>Rhabditida</taxon>
        <taxon>Rhabditina</taxon>
        <taxon>Diplogasteromorpha</taxon>
        <taxon>Diplogasteroidea</taxon>
        <taxon>Neodiplogasteridae</taxon>
        <taxon>Pristionchus</taxon>
    </lineage>
</organism>
<sequence length="139" mass="15222">TFSSCHSSGFPSFLLKNELLNAISDCGFKHPSAIQNELIAQAVRGMNINCQARTGTGKTTTFIISTLQQIEPIDGEISAVVLCHSDELVSKINQEFERLAKYLPTIKVSMFCGDSRPRKNRASIKNNCPHISIGTPGRI</sequence>
<comment type="caution">
    <text evidence="9">The sequence shown here is derived from an EMBL/GenBank/DDBJ whole genome shotgun (WGS) entry which is preliminary data.</text>
</comment>
<dbReference type="InterPro" id="IPR014001">
    <property type="entry name" value="Helicase_ATP-bd"/>
</dbReference>
<dbReference type="InterPro" id="IPR050079">
    <property type="entry name" value="DEAD_box_RNA_helicase"/>
</dbReference>
<keyword evidence="3" id="KW-0378">Hydrolase</keyword>
<evidence type="ECO:0000256" key="1">
    <source>
        <dbReference type="ARBA" id="ARBA00012552"/>
    </source>
</evidence>
<dbReference type="PROSITE" id="PS51192">
    <property type="entry name" value="HELICASE_ATP_BIND_1"/>
    <property type="match status" value="1"/>
</dbReference>
<gene>
    <name evidence="9" type="ORF">PMAYCL1PPCAC_22320</name>
</gene>
<dbReference type="GO" id="GO:0016787">
    <property type="term" value="F:hydrolase activity"/>
    <property type="evidence" value="ECO:0007669"/>
    <property type="project" value="UniProtKB-KW"/>
</dbReference>
<dbReference type="Gene3D" id="3.40.50.300">
    <property type="entry name" value="P-loop containing nucleotide triphosphate hydrolases"/>
    <property type="match status" value="1"/>
</dbReference>
<feature type="domain" description="DEAD-box RNA helicase Q" evidence="8">
    <location>
        <begin position="8"/>
        <end position="36"/>
    </location>
</feature>
<reference evidence="10" key="1">
    <citation type="submission" date="2022-10" db="EMBL/GenBank/DDBJ databases">
        <title>Genome assembly of Pristionchus species.</title>
        <authorList>
            <person name="Yoshida K."/>
            <person name="Sommer R.J."/>
        </authorList>
    </citation>
    <scope>NUCLEOTIDE SEQUENCE [LARGE SCALE GENOMIC DNA]</scope>
    <source>
        <strain evidence="10">RS5460</strain>
    </source>
</reference>
<dbReference type="InterPro" id="IPR011545">
    <property type="entry name" value="DEAD/DEAH_box_helicase_dom"/>
</dbReference>
<evidence type="ECO:0000313" key="9">
    <source>
        <dbReference type="EMBL" id="GMR52125.1"/>
    </source>
</evidence>